<dbReference type="EMBL" id="KJ019139">
    <property type="protein sequence ID" value="AIX40465.1"/>
    <property type="molecule type" value="Genomic_DNA"/>
</dbReference>
<dbReference type="Proteomes" id="UP000185374">
    <property type="component" value="Segment"/>
</dbReference>
<evidence type="ECO:0000313" key="15">
    <source>
        <dbReference type="EMBL" id="AIX24881.1"/>
    </source>
</evidence>
<dbReference type="RefSeq" id="YP_009133445.1">
    <property type="nucleotide sequence ID" value="NC_026923.1"/>
</dbReference>
<dbReference type="EMBL" id="KJ019028">
    <property type="protein sequence ID" value="AIX14714.1"/>
    <property type="molecule type" value="Genomic_DNA"/>
</dbReference>
<dbReference type="Gene3D" id="3.90.870.20">
    <property type="entry name" value="Carbamoyltransferase, C-terminal domain"/>
    <property type="match status" value="1"/>
</dbReference>
<evidence type="ECO:0000313" key="28">
    <source>
        <dbReference type="EMBL" id="AIX36521.1"/>
    </source>
</evidence>
<evidence type="ECO:0000313" key="16">
    <source>
        <dbReference type="EMBL" id="AIX25098.1"/>
    </source>
</evidence>
<keyword evidence="8" id="KW-0808">Transferase</keyword>
<dbReference type="Proteomes" id="UP000185372">
    <property type="component" value="Genome"/>
</dbReference>
<dbReference type="Proteomes" id="UP000185347">
    <property type="component" value="Segment"/>
</dbReference>
<dbReference type="EMBL" id="KJ019036">
    <property type="protein sequence ID" value="AIX16409.1"/>
    <property type="molecule type" value="Genomic_DNA"/>
</dbReference>
<dbReference type="EMBL" id="KJ019046">
    <property type="protein sequence ID" value="AIX18688.1"/>
    <property type="molecule type" value="Genomic_DNA"/>
</dbReference>
<dbReference type="EMBL" id="KJ019127">
    <property type="protein sequence ID" value="AIX37884.1"/>
    <property type="molecule type" value="Genomic_DNA"/>
</dbReference>
<dbReference type="EMBL" id="KJ019165">
    <property type="protein sequence ID" value="AIX47018.1"/>
    <property type="molecule type" value="Genomic_DNA"/>
</dbReference>
<evidence type="ECO:0000313" key="30">
    <source>
        <dbReference type="EMBL" id="AIX37666.1"/>
    </source>
</evidence>
<dbReference type="Proteomes" id="UP000185364">
    <property type="component" value="Segment"/>
</dbReference>
<dbReference type="Gene3D" id="3.30.420.40">
    <property type="match status" value="2"/>
</dbReference>
<evidence type="ECO:0000313" key="20">
    <source>
        <dbReference type="EMBL" id="AIX26181.1"/>
    </source>
</evidence>
<dbReference type="Proteomes" id="UP000185385">
    <property type="component" value="Segment"/>
</dbReference>
<dbReference type="Proteomes" id="UP000185356">
    <property type="component" value="Segment"/>
</dbReference>
<dbReference type="EMBL" id="KJ019118">
    <property type="protein sequence ID" value="AIX35865.1"/>
    <property type="molecule type" value="Genomic_DNA"/>
</dbReference>
<evidence type="ECO:0000313" key="35">
    <source>
        <dbReference type="EMBL" id="AIX39828.1"/>
    </source>
</evidence>
<dbReference type="KEGG" id="vg:24171513"/>
<dbReference type="EMBL" id="KJ019136">
    <property type="protein sequence ID" value="AIX39828.1"/>
    <property type="molecule type" value="Genomic_DNA"/>
</dbReference>
<dbReference type="Proteomes" id="UP000185379">
    <property type="component" value="Segment"/>
</dbReference>
<dbReference type="CDD" id="cd24033">
    <property type="entry name" value="ASKHA_NBD_NodU_CmcH-like_N"/>
    <property type="match status" value="1"/>
</dbReference>
<dbReference type="Proteomes" id="UP000185370">
    <property type="component" value="Segment"/>
</dbReference>
<dbReference type="EMBL" id="KJ019048">
    <property type="protein sequence ID" value="AIX19125.1"/>
    <property type="molecule type" value="Genomic_DNA"/>
</dbReference>
<dbReference type="EMBL" id="KJ019115">
    <property type="protein sequence ID" value="AIX35225.1"/>
    <property type="molecule type" value="Genomic_DNA"/>
</dbReference>
<dbReference type="Proteomes" id="UP000185366">
    <property type="component" value="Segment"/>
</dbReference>
<dbReference type="Proteomes" id="UP000185349">
    <property type="component" value="Segment"/>
</dbReference>
<dbReference type="Proteomes" id="UP000185351">
    <property type="component" value="Segment"/>
</dbReference>
<evidence type="ECO:0000313" key="14">
    <source>
        <dbReference type="EMBL" id="AIX22436.1"/>
    </source>
</evidence>
<evidence type="ECO:0000313" key="19">
    <source>
        <dbReference type="EMBL" id="AIX25964.1"/>
    </source>
</evidence>
<dbReference type="EMBL" id="KJ019029">
    <property type="protein sequence ID" value="AIX14933.1"/>
    <property type="molecule type" value="Genomic_DNA"/>
</dbReference>
<dbReference type="Proteomes" id="UP000185367">
    <property type="component" value="Segment"/>
</dbReference>
<evidence type="ECO:0000313" key="22">
    <source>
        <dbReference type="EMBL" id="AIX34581.1"/>
    </source>
</evidence>
<feature type="domain" description="Carbamoyltransferase C-terminal" evidence="1">
    <location>
        <begin position="333"/>
        <end position="498"/>
    </location>
</feature>
<evidence type="ECO:0000313" key="10">
    <source>
        <dbReference type="EMBL" id="AIX18906.1"/>
    </source>
</evidence>
<evidence type="ECO:0000313" key="36">
    <source>
        <dbReference type="EMBL" id="AIX40465.1"/>
    </source>
</evidence>
<evidence type="ECO:0000313" key="5">
    <source>
        <dbReference type="EMBL" id="AIX15578.1"/>
    </source>
</evidence>
<dbReference type="EMBL" id="KJ019078">
    <property type="protein sequence ID" value="AIX25964.1"/>
    <property type="molecule type" value="Genomic_DNA"/>
</dbReference>
<name>A0A0E3EV04_9CAUD</name>
<dbReference type="Pfam" id="PF16861">
    <property type="entry name" value="Carbam_trans_C"/>
    <property type="match status" value="1"/>
</dbReference>
<dbReference type="EMBL" id="KJ019034">
    <property type="protein sequence ID" value="AIX16007.1"/>
    <property type="molecule type" value="Genomic_DNA"/>
</dbReference>
<evidence type="ECO:0000313" key="9">
    <source>
        <dbReference type="EMBL" id="AIX18688.1"/>
    </source>
</evidence>
<evidence type="ECO:0000313" key="43">
    <source>
        <dbReference type="Proteomes" id="UP000185344"/>
    </source>
</evidence>
<evidence type="ECO:0000313" key="7">
    <source>
        <dbReference type="EMBL" id="AIX16224.1"/>
    </source>
</evidence>
<evidence type="ECO:0000313" key="45">
    <source>
        <dbReference type="Proteomes" id="UP000185369"/>
    </source>
</evidence>
<dbReference type="EMBL" id="KJ019120">
    <property type="protein sequence ID" value="AIX36304.1"/>
    <property type="molecule type" value="Genomic_DNA"/>
</dbReference>
<evidence type="ECO:0000313" key="40">
    <source>
        <dbReference type="EMBL" id="AIX46801.1"/>
    </source>
</evidence>
<evidence type="ECO:0000313" key="26">
    <source>
        <dbReference type="EMBL" id="AIX36086.1"/>
    </source>
</evidence>
<dbReference type="EMBL" id="KJ019074">
    <property type="protein sequence ID" value="AIX25098.1"/>
    <property type="molecule type" value="Genomic_DNA"/>
</dbReference>
<dbReference type="OrthoDB" id="3239at10239"/>
<proteinExistence type="predicted"/>
<evidence type="ECO:0000313" key="4">
    <source>
        <dbReference type="EMBL" id="AIX15360.1"/>
    </source>
</evidence>
<dbReference type="EMBL" id="KJ019121">
    <property type="protein sequence ID" value="AIX36521.1"/>
    <property type="molecule type" value="Genomic_DNA"/>
</dbReference>
<dbReference type="Proteomes" id="UP000185371">
    <property type="component" value="Segment"/>
</dbReference>
<dbReference type="EMBL" id="KJ019035">
    <property type="protein sequence ID" value="AIX16224.1"/>
    <property type="molecule type" value="Genomic_DNA"/>
</dbReference>
<dbReference type="InterPro" id="IPR051338">
    <property type="entry name" value="NodU/CmcH_Carbamoyltrnsfr"/>
</dbReference>
<evidence type="ECO:0000313" key="32">
    <source>
        <dbReference type="EMBL" id="AIX38317.1"/>
    </source>
</evidence>
<evidence type="ECO:0000313" key="44">
    <source>
        <dbReference type="Proteomes" id="UP000185365"/>
    </source>
</evidence>
<evidence type="ECO:0000313" key="12">
    <source>
        <dbReference type="EMBL" id="AIX19559.1"/>
    </source>
</evidence>
<dbReference type="Proteomes" id="UP000185360">
    <property type="component" value="Genome"/>
</dbReference>
<evidence type="ECO:0000313" key="39">
    <source>
        <dbReference type="EMBL" id="AIX46376.1"/>
    </source>
</evidence>
<evidence type="ECO:0000313" key="8">
    <source>
        <dbReference type="EMBL" id="AIX16409.1"/>
    </source>
</evidence>
<evidence type="ECO:0000313" key="29">
    <source>
        <dbReference type="EMBL" id="AIX37448.1"/>
    </source>
</evidence>
<dbReference type="GO" id="GO:0016740">
    <property type="term" value="F:transferase activity"/>
    <property type="evidence" value="ECO:0007669"/>
    <property type="project" value="UniProtKB-KW"/>
</dbReference>
<reference evidence="42 43" key="1">
    <citation type="submission" date="2013-12" db="EMBL/GenBank/DDBJ databases">
        <title>Ecological redundancy of diverse viral populations within a natural community.</title>
        <authorList>
            <person name="Gregory A.C."/>
            <person name="LaButti K."/>
            <person name="Copeland A."/>
            <person name="Woyke T."/>
            <person name="Sullivan M.B."/>
        </authorList>
    </citation>
    <scope>NUCLEOTIDE SEQUENCE [LARGE SCALE GENOMIC DNA]</scope>
    <source>
        <strain evidence="35">Syn7803C102</strain>
        <strain evidence="36">Syn7803C108</strain>
        <strain evidence="37">Syn7803C109</strain>
        <strain evidence="38">Syn7803C35</strain>
        <strain evidence="39">Syn7803C37</strain>
        <strain evidence="40">Syn7803C39</strain>
        <strain evidence="41">Syn7803C40</strain>
        <strain evidence="2">Syn7803C45</strain>
        <strain evidence="3">Syn7803C46</strain>
        <strain evidence="4">Syn7803C48</strain>
        <strain evidence="5">Syn7803C49</strain>
        <strain evidence="6">Syn7803C54</strain>
        <strain evidence="7">Syn7803C55</strain>
        <strain evidence="8">Syn7803C57</strain>
        <strain evidence="9">Syn7803C72</strain>
        <strain evidence="10">Syn7803C73</strain>
        <strain evidence="11">Syn7803C75</strain>
        <strain evidence="12">Syn7803C77</strain>
        <strain evidence="13">Syn7803C88</strain>
        <strain evidence="14">Syn7803C93</strain>
        <strain evidence="15">Syn7803US109</strain>
        <strain evidence="16">Syn7803US110</strain>
        <strain evidence="17">Syn7803US111</strain>
        <strain evidence="18">Syn7803US113</strain>
        <strain evidence="19">Syn7803US114</strain>
        <strain evidence="20">Syn7803US115</strain>
        <strain evidence="21">Syn7803US116</strain>
        <strain evidence="22">Syn7803US59</strain>
        <strain evidence="23">Syn7803US61</strain>
        <strain evidence="24">Syn7803US63</strain>
        <strain evidence="25">Syn7803US64</strain>
        <strain evidence="26">Syn7803US65</strain>
        <strain evidence="27">Syn7803US71</strain>
        <strain evidence="28">Syn7803US78</strain>
        <strain evidence="29">Syn7803US82</strain>
        <strain evidence="30">Syn7803US83</strain>
        <strain evidence="31">Syn7803US85</strain>
        <strain evidence="32">Syn7803US89</strain>
        <strain evidence="33">Syn7803US94</strain>
        <strain evidence="34">Syn7803US95</strain>
    </source>
</reference>
<dbReference type="Proteomes" id="UP000185376">
    <property type="component" value="Segment"/>
</dbReference>
<dbReference type="Proteomes" id="UP000185354">
    <property type="component" value="Segment"/>
</dbReference>
<dbReference type="EMBL" id="KJ019112">
    <property type="protein sequence ID" value="AIX34581.1"/>
    <property type="molecule type" value="Genomic_DNA"/>
</dbReference>
<dbReference type="Proteomes" id="UP000185363">
    <property type="component" value="Segment"/>
</dbReference>
<evidence type="ECO:0000313" key="17">
    <source>
        <dbReference type="EMBL" id="AIX25317.1"/>
    </source>
</evidence>
<evidence type="ECO:0000313" key="25">
    <source>
        <dbReference type="EMBL" id="AIX35865.1"/>
    </source>
</evidence>
<dbReference type="PANTHER" id="PTHR34847:SF1">
    <property type="entry name" value="NODULATION PROTEIN U"/>
    <property type="match status" value="1"/>
</dbReference>
<accession>A0A0E3EV04</accession>
<evidence type="ECO:0000313" key="18">
    <source>
        <dbReference type="EMBL" id="AIX25746.1"/>
    </source>
</evidence>
<dbReference type="EMBL" id="KJ019130">
    <property type="protein sequence ID" value="AIX38534.1"/>
    <property type="molecule type" value="Genomic_DNA"/>
</dbReference>
<dbReference type="EMBL" id="KJ019117">
    <property type="protein sequence ID" value="AIX35647.1"/>
    <property type="molecule type" value="Genomic_DNA"/>
</dbReference>
<dbReference type="Proteomes" id="UP000185355">
    <property type="component" value="Segment"/>
</dbReference>
<dbReference type="Proteomes" id="UP000185380">
    <property type="component" value="Segment"/>
</dbReference>
<dbReference type="Proteomes" id="UP000185378">
    <property type="component" value="Segment"/>
</dbReference>
<evidence type="ECO:0000313" key="13">
    <source>
        <dbReference type="EMBL" id="AIX20990.1"/>
    </source>
</evidence>
<dbReference type="EMBL" id="KJ019140">
    <property type="protein sequence ID" value="AIX40683.1"/>
    <property type="molecule type" value="Genomic_DNA"/>
</dbReference>
<dbReference type="Proteomes" id="UP000185368">
    <property type="component" value="Segment"/>
</dbReference>
<dbReference type="Proteomes" id="UP000185348">
    <property type="component" value="Segment"/>
</dbReference>
<dbReference type="Proteomes" id="UP000185346">
    <property type="component" value="Segment"/>
</dbReference>
<sequence length="499" mass="57333">MKFLGLRLCDHDTNITLTVDDKVYYYKLERDLQLKHVGFRNLTGWYKKFLQWGVPLSEIDAIGITLDCHKYKTIRTNEQELFEEIKIPLFTQMGYKGPIYRVDHHYAHALSAWMLGESDVDMVYDGFGDDHLSQSIFRNDHRTYCASYKTHPSFGTAMGDTGALLRLRGVSYDMAGKIMALKGYGNVPEEEIDDIHNRLGPLTMKDHRRLWNFPMMERIYDNERVMRNHIQICHTISERIIEDYFAKNTKETDRISYTGGVALNTIINSRIRKKRPNLIIPAHASDEGLSLGIVESLRKEYKQPEFKKEGYPFWQTDEAPKERPSKLTIKSTAELLAQGNIVAWYQGHGEVGPRALGNRSILMNPTIKGGKDKLNLKVKHREPFRPFGASVLREKCSEYFDCEYDSPYMLYVMDVKDKEAFAPITHVDGTCRPQTVTADQEDFYELLTEFEKLTGLPMLLNTSLNNGGDPIAGSISEALQLLYDTELDFLVTGNETYTK</sequence>
<dbReference type="Proteomes" id="UP000185357">
    <property type="component" value="Segment"/>
</dbReference>
<dbReference type="EMBL" id="KJ019080">
    <property type="protein sequence ID" value="AIX26399.1"/>
    <property type="molecule type" value="Genomic_DNA"/>
</dbReference>
<evidence type="ECO:0000259" key="1">
    <source>
        <dbReference type="Pfam" id="PF16861"/>
    </source>
</evidence>
<evidence type="ECO:0000313" key="23">
    <source>
        <dbReference type="EMBL" id="AIX35225.1"/>
    </source>
</evidence>
<evidence type="ECO:0000313" key="42">
    <source>
        <dbReference type="Proteomes" id="UP000033003"/>
    </source>
</evidence>
<evidence type="ECO:0000313" key="37">
    <source>
        <dbReference type="EMBL" id="AIX40683.1"/>
    </source>
</evidence>
<gene>
    <name evidence="35" type="ORF">Syn7803C102_102</name>
    <name evidence="36" type="ORF">Syn7803C108_103</name>
    <name evidence="37" type="ORF">Syn7803C109_102</name>
    <name evidence="38" type="ORF">Syn7803C35_102</name>
    <name evidence="39" type="ORF">Syn7803C37_103</name>
    <name evidence="40" type="ORF">Syn7803C39_102</name>
    <name evidence="41" type="ORF">Syn7803C40_102</name>
    <name evidence="2" type="ORF">Syn7803C45_103</name>
    <name evidence="3" type="ORF">Syn7803C46_102</name>
    <name evidence="4" type="ORF">Syn7803C48_102</name>
    <name evidence="5" type="ORF">Syn7803C49_102</name>
    <name evidence="6" type="ORF">Syn7803C54_102</name>
    <name evidence="7" type="ORF">Syn7803C55_99</name>
    <name evidence="8" type="ORF">Syn7803C57_102</name>
    <name evidence="9" type="ORF">Syn7803C72_102</name>
    <name evidence="10" type="ORF">Syn7803C73_102</name>
    <name evidence="11" type="ORF">Syn7803C75_103</name>
    <name evidence="12" type="ORF">Syn7803C77_102</name>
    <name evidence="13" type="ORF">Syn7803C88_102</name>
    <name evidence="14" type="ORF">Syn7803C93_102</name>
    <name evidence="15" type="ORF">Syn7803US109_103</name>
    <name evidence="16" type="ORF">Syn7803US110_102</name>
    <name evidence="17" type="ORF">Syn7803US111_102</name>
    <name evidence="18" type="ORF">Syn7803US113_102</name>
    <name evidence="19" type="ORF">Syn7803US114_102</name>
    <name evidence="20" type="ORF">Syn7803US115_101</name>
    <name evidence="21" type="ORF">Syn7803US116_102</name>
    <name evidence="22" type="ORF">Syn7803US59_102</name>
    <name evidence="23" type="ORF">Syn7803US61_101</name>
    <name evidence="24" type="ORF">Syn7803US63_101</name>
    <name evidence="25" type="ORF">Syn7803US64_102</name>
    <name evidence="26" type="ORF">Syn7803US65_104</name>
    <name evidence="27" type="ORF">Syn7803US71_102</name>
    <name evidence="28" type="ORF">Syn7803US78_102</name>
    <name evidence="29" type="ORF">Syn7803US82_102</name>
    <name evidence="30" type="ORF">Syn7803US83_102</name>
    <name evidence="31" type="ORF">Syn7803US85_102</name>
    <name evidence="32" type="ORF">Syn7803US89_102</name>
    <name evidence="33" type="ORF">Syn7803US94_102</name>
    <name evidence="34" type="ORF">Syn7803US95_103</name>
</gene>
<dbReference type="EMBL" id="KJ019131">
    <property type="protein sequence ID" value="AIX38753.1"/>
    <property type="molecule type" value="Genomic_DNA"/>
</dbReference>
<dbReference type="InterPro" id="IPR043129">
    <property type="entry name" value="ATPase_NBD"/>
</dbReference>
<evidence type="ECO:0000313" key="24">
    <source>
        <dbReference type="EMBL" id="AIX35647.1"/>
    </source>
</evidence>
<dbReference type="InterPro" id="IPR031730">
    <property type="entry name" value="Carbam_trans_C"/>
</dbReference>
<dbReference type="GeneID" id="24171513"/>
<dbReference type="EMBL" id="KJ019075">
    <property type="protein sequence ID" value="AIX25317.1"/>
    <property type="molecule type" value="Genomic_DNA"/>
</dbReference>
<dbReference type="Proteomes" id="UP000185359">
    <property type="component" value="Segment"/>
</dbReference>
<dbReference type="Proteomes" id="UP000185344">
    <property type="component" value="Segment"/>
</dbReference>
<dbReference type="Proteomes" id="UP000185384">
    <property type="component" value="Segment"/>
</dbReference>
<organism evidence="8 45">
    <name type="scientific">Synechococcus phage ACG-2014d</name>
    <dbReference type="NCBI Taxonomy" id="1493509"/>
    <lineage>
        <taxon>Viruses</taxon>
        <taxon>Duplodnaviria</taxon>
        <taxon>Heunggongvirae</taxon>
        <taxon>Uroviricota</taxon>
        <taxon>Caudoviricetes</taxon>
        <taxon>Pantevenvirales</taxon>
        <taxon>Kyanoviridae</taxon>
        <taxon>Lowelvirus</taxon>
        <taxon>Lowelvirus tuscon4d</taxon>
    </lineage>
</organism>
<dbReference type="EMBL" id="KJ019050">
    <property type="protein sequence ID" value="AIX19559.1"/>
    <property type="molecule type" value="Genomic_DNA"/>
</dbReference>
<evidence type="ECO:0000313" key="33">
    <source>
        <dbReference type="EMBL" id="AIX38534.1"/>
    </source>
</evidence>
<evidence type="ECO:0000313" key="38">
    <source>
        <dbReference type="EMBL" id="AIX45939.1"/>
    </source>
</evidence>
<dbReference type="EMBL" id="KJ019126">
    <property type="protein sequence ID" value="AIX37666.1"/>
    <property type="molecule type" value="Genomic_DNA"/>
</dbReference>
<dbReference type="Proteomes" id="UP000185381">
    <property type="component" value="Genome"/>
</dbReference>
<dbReference type="EMBL" id="KJ019047">
    <property type="protein sequence ID" value="AIX18906.1"/>
    <property type="molecule type" value="Genomic_DNA"/>
</dbReference>
<evidence type="ECO:0000313" key="2">
    <source>
        <dbReference type="EMBL" id="AIX14714.1"/>
    </source>
</evidence>
<dbReference type="Proteomes" id="UP000185345">
    <property type="component" value="Segment"/>
</dbReference>
<dbReference type="EMBL" id="KJ019077">
    <property type="protein sequence ID" value="AIX25746.1"/>
    <property type="molecule type" value="Genomic_DNA"/>
</dbReference>
<evidence type="ECO:0000313" key="27">
    <source>
        <dbReference type="EMBL" id="AIX36304.1"/>
    </source>
</evidence>
<evidence type="ECO:0000313" key="34">
    <source>
        <dbReference type="EMBL" id="AIX38753.1"/>
    </source>
</evidence>
<dbReference type="EMBL" id="KJ019162">
    <property type="protein sequence ID" value="AIX46376.1"/>
    <property type="molecule type" value="Genomic_DNA"/>
</dbReference>
<dbReference type="EMBL" id="KJ019079">
    <property type="protein sequence ID" value="AIX26181.1"/>
    <property type="molecule type" value="Genomic_DNA"/>
</dbReference>
<dbReference type="Proteomes" id="UP000185362">
    <property type="component" value="Segment"/>
</dbReference>
<dbReference type="SUPFAM" id="SSF53067">
    <property type="entry name" value="Actin-like ATPase domain"/>
    <property type="match status" value="1"/>
</dbReference>
<dbReference type="Proteomes" id="UP000185386">
    <property type="component" value="Segment"/>
</dbReference>
<evidence type="ECO:0000313" key="3">
    <source>
        <dbReference type="EMBL" id="AIX14933.1"/>
    </source>
</evidence>
<dbReference type="EMBL" id="KJ019031">
    <property type="protein sequence ID" value="AIX15360.1"/>
    <property type="molecule type" value="Genomic_DNA"/>
</dbReference>
<dbReference type="Proteomes" id="UP000185358">
    <property type="component" value="Segment"/>
</dbReference>
<dbReference type="EMBL" id="KJ019032">
    <property type="protein sequence ID" value="AIX15578.1"/>
    <property type="molecule type" value="Genomic_DNA"/>
</dbReference>
<dbReference type="PANTHER" id="PTHR34847">
    <property type="entry name" value="NODULATION PROTEIN U"/>
    <property type="match status" value="1"/>
</dbReference>
<dbReference type="Proteomes" id="UP000185365">
    <property type="component" value="Segment"/>
</dbReference>
<dbReference type="InterPro" id="IPR038152">
    <property type="entry name" value="Carbam_trans_C_sf"/>
</dbReference>
<dbReference type="Proteomes" id="UP000185373">
    <property type="component" value="Segment"/>
</dbReference>
<dbReference type="EMBL" id="KJ019129">
    <property type="protein sequence ID" value="AIX38317.1"/>
    <property type="molecule type" value="Genomic_DNA"/>
</dbReference>
<keyword evidence="44" id="KW-1185">Reference proteome</keyword>
<dbReference type="EMBL" id="KJ019164">
    <property type="protein sequence ID" value="AIX46801.1"/>
    <property type="molecule type" value="Genomic_DNA"/>
</dbReference>
<evidence type="ECO:0000313" key="21">
    <source>
        <dbReference type="EMBL" id="AIX26399.1"/>
    </source>
</evidence>
<dbReference type="Proteomes" id="UP000185369">
    <property type="component" value="Segment"/>
</dbReference>
<dbReference type="EMBL" id="KJ019119">
    <property type="protein sequence ID" value="AIX36086.1"/>
    <property type="molecule type" value="Genomic_DNA"/>
</dbReference>
<evidence type="ECO:0000313" key="41">
    <source>
        <dbReference type="EMBL" id="AIX47018.1"/>
    </source>
</evidence>
<dbReference type="Proteomes" id="UP000220606">
    <property type="component" value="Segment"/>
</dbReference>
<dbReference type="EMBL" id="KJ019160">
    <property type="protein sequence ID" value="AIX45939.1"/>
    <property type="molecule type" value="Genomic_DNA"/>
</dbReference>
<dbReference type="Proteomes" id="UP000185361">
    <property type="component" value="Segment"/>
</dbReference>
<dbReference type="Proteomes" id="UP000185352">
    <property type="component" value="Segment"/>
</dbReference>
<protein>
    <submittedName>
        <fullName evidence="8">Carbamoyltransferase</fullName>
    </submittedName>
</protein>
<dbReference type="Proteomes" id="UP000033003">
    <property type="component" value="Segment"/>
</dbReference>
<dbReference type="Proteomes" id="UP000185353">
    <property type="component" value="Segment"/>
</dbReference>
<evidence type="ECO:0000313" key="6">
    <source>
        <dbReference type="EMBL" id="AIX16007.1"/>
    </source>
</evidence>
<dbReference type="EMBL" id="KJ019073">
    <property type="protein sequence ID" value="AIX24881.1"/>
    <property type="molecule type" value="Genomic_DNA"/>
</dbReference>
<dbReference type="EMBL" id="KJ019062">
    <property type="protein sequence ID" value="AIX22436.1"/>
    <property type="molecule type" value="Genomic_DNA"/>
</dbReference>
<evidence type="ECO:0000313" key="31">
    <source>
        <dbReference type="EMBL" id="AIX37884.1"/>
    </source>
</evidence>
<dbReference type="EMBL" id="KJ019056">
    <property type="protein sequence ID" value="AIX20990.1"/>
    <property type="molecule type" value="Genomic_DNA"/>
</dbReference>
<dbReference type="EMBL" id="KJ019125">
    <property type="protein sequence ID" value="AIX37448.1"/>
    <property type="molecule type" value="Genomic_DNA"/>
</dbReference>
<evidence type="ECO:0000313" key="11">
    <source>
        <dbReference type="EMBL" id="AIX19125.1"/>
    </source>
</evidence>